<dbReference type="GO" id="GO:0016491">
    <property type="term" value="F:oxidoreductase activity"/>
    <property type="evidence" value="ECO:0007669"/>
    <property type="project" value="InterPro"/>
</dbReference>
<evidence type="ECO:0000259" key="7">
    <source>
        <dbReference type="PROSITE" id="PS50903"/>
    </source>
</evidence>
<keyword evidence="4" id="KW-0249">Electron transport</keyword>
<dbReference type="Gene3D" id="1.20.1260.10">
    <property type="match status" value="1"/>
</dbReference>
<protein>
    <submittedName>
        <fullName evidence="9">Rubrerythrin</fullName>
    </submittedName>
</protein>
<evidence type="ECO:0000259" key="6">
    <source>
        <dbReference type="PROSITE" id="PS50003"/>
    </source>
</evidence>
<dbReference type="InterPro" id="IPR003251">
    <property type="entry name" value="Rr_diiron-bd_dom"/>
</dbReference>
<dbReference type="Pfam" id="PF02915">
    <property type="entry name" value="Rubrerythrin"/>
    <property type="match status" value="1"/>
</dbReference>
<evidence type="ECO:0000256" key="5">
    <source>
        <dbReference type="ARBA" id="ARBA00023004"/>
    </source>
</evidence>
<dbReference type="InterPro" id="IPR009078">
    <property type="entry name" value="Ferritin-like_SF"/>
</dbReference>
<name>D1YVC8_METPS</name>
<dbReference type="GeneID" id="8680456"/>
<dbReference type="InterPro" id="IPR012347">
    <property type="entry name" value="Ferritin-like"/>
</dbReference>
<dbReference type="InterPro" id="IPR009040">
    <property type="entry name" value="Ferritin-like_diiron"/>
</dbReference>
<dbReference type="GO" id="GO:0005506">
    <property type="term" value="F:iron ion binding"/>
    <property type="evidence" value="ECO:0007669"/>
    <property type="project" value="InterPro"/>
</dbReference>
<keyword evidence="10" id="KW-1185">Reference proteome</keyword>
<gene>
    <name evidence="9" type="primary">rbr-1</name>
    <name evidence="9" type="ordered locus">MCP_0328</name>
</gene>
<dbReference type="KEGG" id="mpd:MCP_0328"/>
<dbReference type="InterPro" id="IPR052364">
    <property type="entry name" value="Rubrerythrin"/>
</dbReference>
<feature type="domain" description="Ferritin-like diiron" evidence="8">
    <location>
        <begin position="1"/>
        <end position="149"/>
    </location>
</feature>
<keyword evidence="2" id="KW-0813">Transport</keyword>
<evidence type="ECO:0000313" key="9">
    <source>
        <dbReference type="EMBL" id="BAI60400.1"/>
    </source>
</evidence>
<dbReference type="SUPFAM" id="SSF57802">
    <property type="entry name" value="Rubredoxin-like"/>
    <property type="match status" value="1"/>
</dbReference>
<dbReference type="InterPro" id="IPR024934">
    <property type="entry name" value="Rubredoxin-like_dom"/>
</dbReference>
<dbReference type="AlphaFoldDB" id="D1YVC8"/>
<dbReference type="InterPro" id="IPR048574">
    <property type="entry name" value="RUBY_RBDX"/>
</dbReference>
<organism evidence="9 10">
    <name type="scientific">Methanocella paludicola (strain DSM 17711 / JCM 13418 / NBRC 101707 / SANAE)</name>
    <dbReference type="NCBI Taxonomy" id="304371"/>
    <lineage>
        <taxon>Archaea</taxon>
        <taxon>Methanobacteriati</taxon>
        <taxon>Methanobacteriota</taxon>
        <taxon>Stenosarchaea group</taxon>
        <taxon>Methanomicrobia</taxon>
        <taxon>Methanocellales</taxon>
        <taxon>Methanocellaceae</taxon>
        <taxon>Methanocella</taxon>
    </lineage>
</organism>
<reference evidence="9 10" key="2">
    <citation type="journal article" date="2008" name="Int. J. Syst. Evol. Microbiol.">
        <title>Methanocella paludicola gen. nov., sp. nov., a methane-producing archaeon, the first isolate of the lineage 'Rice Cluster I', and proposal of the new archaeal order Methanocellales ord. nov.</title>
        <authorList>
            <person name="Sakai S."/>
            <person name="Imachi H."/>
            <person name="Hanada S."/>
            <person name="Ohashi A."/>
            <person name="Harada H."/>
            <person name="Kamagata Y."/>
        </authorList>
    </citation>
    <scope>NUCLEOTIDE SEQUENCE [LARGE SCALE GENOMIC DNA]</scope>
    <source>
        <strain evidence="10">DSM 17711 / JCM 13418 / NBRC 101707 / SANAE</strain>
    </source>
</reference>
<keyword evidence="5" id="KW-0408">Iron</keyword>
<dbReference type="Gene3D" id="2.20.28.10">
    <property type="match status" value="1"/>
</dbReference>
<dbReference type="CDD" id="cd01041">
    <property type="entry name" value="Rubrerythrin"/>
    <property type="match status" value="1"/>
</dbReference>
<proteinExistence type="predicted"/>
<sequence>MTQTIENLTKAFIGESMARNRYTFYASTAREEGYEQIAAIFQLTADNENEHAEWLMKMINQLKAKSTDDYGEIHVEAAAPTVWGTTVENLKAAIAGETYEYTTMYPEFARVAKAEGYKDIAGRLLSIANAEEHHGGRYARILKEVEAGTFFKKPQEVAWVCRKCGYVHFGREPPAKCPSCDHEKSYYELLNEVY</sequence>
<evidence type="ECO:0000256" key="2">
    <source>
        <dbReference type="ARBA" id="ARBA00022448"/>
    </source>
</evidence>
<dbReference type="Proteomes" id="UP000001882">
    <property type="component" value="Chromosome"/>
</dbReference>
<evidence type="ECO:0000256" key="4">
    <source>
        <dbReference type="ARBA" id="ARBA00022982"/>
    </source>
</evidence>
<comment type="cofactor">
    <cofactor evidence="1">
        <name>Fe(3+)</name>
        <dbReference type="ChEBI" id="CHEBI:29034"/>
    </cofactor>
</comment>
<feature type="domain" description="PH" evidence="6">
    <location>
        <begin position="1"/>
        <end position="63"/>
    </location>
</feature>
<dbReference type="eggNOG" id="arCOG01097">
    <property type="taxonomic scope" value="Archaea"/>
</dbReference>
<dbReference type="FunCoup" id="D1YVC8">
    <property type="interactions" value="1"/>
</dbReference>
<keyword evidence="3" id="KW-0479">Metal-binding</keyword>
<dbReference type="STRING" id="304371.MCP_0328"/>
<evidence type="ECO:0000259" key="8">
    <source>
        <dbReference type="PROSITE" id="PS50905"/>
    </source>
</evidence>
<reference evidence="9 10" key="1">
    <citation type="journal article" date="2007" name="Appl. Environ. Microbiol.">
        <title>Isolation of key methanogens for global methane emission from rice paddy fields: a novel isolate affiliated with the clone cluster rice cluster I.</title>
        <authorList>
            <person name="Sakai S."/>
            <person name="Imachi H."/>
            <person name="Sekiguchi Y."/>
            <person name="Ohashi A."/>
            <person name="Harada H."/>
            <person name="Kamagata Y."/>
        </authorList>
    </citation>
    <scope>NUCLEOTIDE SEQUENCE [LARGE SCALE GENOMIC DNA]</scope>
    <source>
        <strain evidence="10">DSM 17711 / JCM 13418 / NBRC 101707 / SANAE</strain>
    </source>
</reference>
<accession>D1YVC8</accession>
<dbReference type="CDD" id="cd00729">
    <property type="entry name" value="rubredoxin_SM"/>
    <property type="match status" value="1"/>
</dbReference>
<dbReference type="Pfam" id="PF21349">
    <property type="entry name" value="RUBY_RBDX"/>
    <property type="match status" value="1"/>
</dbReference>
<dbReference type="OrthoDB" id="45654at2157"/>
<reference evidence="10" key="3">
    <citation type="journal article" date="2011" name="PLoS ONE">
        <title>Genome sequence of a mesophilic hydrogenotrophic methanogen Methanocella paludicola, the first cultivated representative of the order Methanocellales.</title>
        <authorList>
            <person name="Sakai S."/>
            <person name="Takaki Y."/>
            <person name="Shimamura S."/>
            <person name="Sekine M."/>
            <person name="Tajima T."/>
            <person name="Kosugi H."/>
            <person name="Ichikawa N."/>
            <person name="Tasumi E."/>
            <person name="Hiraki A.T."/>
            <person name="Shimizu A."/>
            <person name="Kato Y."/>
            <person name="Nishiko R."/>
            <person name="Mori K."/>
            <person name="Fujita N."/>
            <person name="Imachi H."/>
            <person name="Takai K."/>
        </authorList>
    </citation>
    <scope>NUCLEOTIDE SEQUENCE [LARGE SCALE GENOMIC DNA]</scope>
    <source>
        <strain evidence="10">DSM 17711 / JCM 13418 / NBRC 101707 / SANAE</strain>
    </source>
</reference>
<dbReference type="RefSeq" id="WP_012899080.1">
    <property type="nucleotide sequence ID" value="NC_013665.1"/>
</dbReference>
<dbReference type="PROSITE" id="PS50903">
    <property type="entry name" value="RUBREDOXIN_LIKE"/>
    <property type="match status" value="1"/>
</dbReference>
<dbReference type="PATRIC" id="fig|304371.9.peg.334"/>
<dbReference type="InParanoid" id="D1YVC8"/>
<feature type="domain" description="Rubredoxin-like" evidence="7">
    <location>
        <begin position="156"/>
        <end position="190"/>
    </location>
</feature>
<dbReference type="NCBIfam" id="NF045767">
    <property type="entry name" value="RuberyRbr"/>
    <property type="match status" value="1"/>
</dbReference>
<dbReference type="InterPro" id="IPR001849">
    <property type="entry name" value="PH_domain"/>
</dbReference>
<dbReference type="PANTHER" id="PTHR43865">
    <property type="entry name" value="RUBRERYTHRIN-RELATED"/>
    <property type="match status" value="1"/>
</dbReference>
<dbReference type="EMBL" id="AP011532">
    <property type="protein sequence ID" value="BAI60400.1"/>
    <property type="molecule type" value="Genomic_DNA"/>
</dbReference>
<evidence type="ECO:0000256" key="1">
    <source>
        <dbReference type="ARBA" id="ARBA00001965"/>
    </source>
</evidence>
<dbReference type="PANTHER" id="PTHR43865:SF1">
    <property type="entry name" value="RUBRERYTHRIN-RELATED"/>
    <property type="match status" value="1"/>
</dbReference>
<dbReference type="SUPFAM" id="SSF47240">
    <property type="entry name" value="Ferritin-like"/>
    <property type="match status" value="1"/>
</dbReference>
<dbReference type="PROSITE" id="PS50003">
    <property type="entry name" value="PH_DOMAIN"/>
    <property type="match status" value="1"/>
</dbReference>
<evidence type="ECO:0000256" key="3">
    <source>
        <dbReference type="ARBA" id="ARBA00022723"/>
    </source>
</evidence>
<dbReference type="PROSITE" id="PS50905">
    <property type="entry name" value="FERRITIN_LIKE"/>
    <property type="match status" value="1"/>
</dbReference>
<evidence type="ECO:0000313" key="10">
    <source>
        <dbReference type="Proteomes" id="UP000001882"/>
    </source>
</evidence>